<dbReference type="EMBL" id="RIBY02000535">
    <property type="protein sequence ID" value="KAH9841201.1"/>
    <property type="molecule type" value="Genomic_DNA"/>
</dbReference>
<evidence type="ECO:0000313" key="2">
    <source>
        <dbReference type="EMBL" id="KAH9841201.1"/>
    </source>
</evidence>
<gene>
    <name evidence="2" type="ORF">Tdes44962_MAKER07867</name>
</gene>
<comment type="caution">
    <text evidence="2">The sequence shown here is derived from an EMBL/GenBank/DDBJ whole genome shotgun (WGS) entry which is preliminary data.</text>
</comment>
<feature type="compositionally biased region" description="Polar residues" evidence="1">
    <location>
        <begin position="490"/>
        <end position="500"/>
    </location>
</feature>
<accession>A0A9W7SY03</accession>
<feature type="region of interest" description="Disordered" evidence="1">
    <location>
        <begin position="149"/>
        <end position="171"/>
    </location>
</feature>
<feature type="compositionally biased region" description="Low complexity" evidence="1">
    <location>
        <begin position="501"/>
        <end position="533"/>
    </location>
</feature>
<proteinExistence type="predicted"/>
<name>A0A9W7SY03_9PEZI</name>
<sequence length="595" mass="65900">MRVGTGHAEFENNILILSKLERPKQNPKAEFQLCNFVEMQQQVYGRRFPRALLPGRHKPYVPRPSGTNLSTLQQLAERALISRRQQSPDAIAQALALEAAADSLFEPLLAMIANGSANDASISAFEVAVRHTYQNCDISDSTAHRDITAKTGGNDSRADAVETTTGTAASHGKREVVVGDEEISRLRTRSMRVRILQQDPSLPCLDPIITRMVDHASRDPVLAAAIQHVSGENGHLWPNQDQLLLVRRFIDAGQDQSVHHGNGSFAPRDEMLPAKVLPGQWPPHITLSYRCYLTSSRRKSKMTAARSGAPLVKYSDHPDAEIDPFHDRREVPYPLSLLPKKTRHALRTDNPDGAVCSCCRRPISPSSCQRKLFLVAERLACPAGYWGLKAREQNEKALWAANYQLGIEEPVEVSSQETFFGSRLSNRNQWYPFTNREEAEMVMLVVEQAHILTNVSWAAWKSMAEKELQGQDPSRRTAGDDGGSLGPSRTVLQEKSGNIQSSPHSSASRSKSAGTPASSCPSSSSASAKPNHSAADRFDMSLPDFYRILDKVERISPMATRFLEAYAERLARESCGSCWLEENVLQEEELADVGE</sequence>
<feature type="region of interest" description="Disordered" evidence="1">
    <location>
        <begin position="468"/>
        <end position="535"/>
    </location>
</feature>
<dbReference type="Proteomes" id="UP001138500">
    <property type="component" value="Unassembled WGS sequence"/>
</dbReference>
<organism evidence="2 3">
    <name type="scientific">Teratosphaeria destructans</name>
    <dbReference type="NCBI Taxonomy" id="418781"/>
    <lineage>
        <taxon>Eukaryota</taxon>
        <taxon>Fungi</taxon>
        <taxon>Dikarya</taxon>
        <taxon>Ascomycota</taxon>
        <taxon>Pezizomycotina</taxon>
        <taxon>Dothideomycetes</taxon>
        <taxon>Dothideomycetidae</taxon>
        <taxon>Mycosphaerellales</taxon>
        <taxon>Teratosphaeriaceae</taxon>
        <taxon>Teratosphaeria</taxon>
    </lineage>
</organism>
<dbReference type="AlphaFoldDB" id="A0A9W7SY03"/>
<reference evidence="2 3" key="1">
    <citation type="journal article" date="2018" name="IMA Fungus">
        <title>IMA Genome-F 10: Nine draft genome sequences of Claviceps purpurea s.lat., including C. arundinis, C. humidiphila, and C. cf. spartinae, pseudomolecules for the pitch canker pathogen Fusarium circinatum, draft genome of Davidsoniella eucalypti, Grosmannia galeiformis, Quambalaria eucalypti, and Teratosphaeria destructans.</title>
        <authorList>
            <person name="Wingfield B.D."/>
            <person name="Liu M."/>
            <person name="Nguyen H.D."/>
            <person name="Lane F.A."/>
            <person name="Morgan S.W."/>
            <person name="De Vos L."/>
            <person name="Wilken P.M."/>
            <person name="Duong T.A."/>
            <person name="Aylward J."/>
            <person name="Coetzee M.P."/>
            <person name="Dadej K."/>
            <person name="De Beer Z.W."/>
            <person name="Findlay W."/>
            <person name="Havenga M."/>
            <person name="Kolarik M."/>
            <person name="Menzies J.G."/>
            <person name="Naidoo K."/>
            <person name="Pochopski O."/>
            <person name="Shoukouhi P."/>
            <person name="Santana Q.C."/>
            <person name="Seifert K.A."/>
            <person name="Soal N."/>
            <person name="Steenkamp E.T."/>
            <person name="Tatham C.T."/>
            <person name="van der Nest M.A."/>
            <person name="Wingfield M.J."/>
        </authorList>
    </citation>
    <scope>NUCLEOTIDE SEQUENCE [LARGE SCALE GENOMIC DNA]</scope>
    <source>
        <strain evidence="2">CMW44962</strain>
    </source>
</reference>
<evidence type="ECO:0000313" key="3">
    <source>
        <dbReference type="Proteomes" id="UP001138500"/>
    </source>
</evidence>
<keyword evidence="3" id="KW-1185">Reference proteome</keyword>
<reference evidence="2 3" key="2">
    <citation type="journal article" date="2021" name="Curr. Genet.">
        <title>Genetic response to nitrogen starvation in the aggressive Eucalyptus foliar pathogen Teratosphaeria destructans.</title>
        <authorList>
            <person name="Havenga M."/>
            <person name="Wingfield B.D."/>
            <person name="Wingfield M.J."/>
            <person name="Dreyer L.L."/>
            <person name="Roets F."/>
            <person name="Aylward J."/>
        </authorList>
    </citation>
    <scope>NUCLEOTIDE SEQUENCE [LARGE SCALE GENOMIC DNA]</scope>
    <source>
        <strain evidence="2">CMW44962</strain>
    </source>
</reference>
<dbReference type="OrthoDB" id="3650630at2759"/>
<protein>
    <submittedName>
        <fullName evidence="2">Uncharacterized protein</fullName>
    </submittedName>
</protein>
<feature type="compositionally biased region" description="Basic and acidic residues" evidence="1">
    <location>
        <begin position="468"/>
        <end position="479"/>
    </location>
</feature>
<evidence type="ECO:0000256" key="1">
    <source>
        <dbReference type="SAM" id="MobiDB-lite"/>
    </source>
</evidence>